<dbReference type="AlphaFoldDB" id="A0AAD6IUX5"/>
<comment type="caution">
    <text evidence="1">The sequence shown here is derived from an EMBL/GenBank/DDBJ whole genome shotgun (WGS) entry which is preliminary data.</text>
</comment>
<dbReference type="Proteomes" id="UP001221413">
    <property type="component" value="Unassembled WGS sequence"/>
</dbReference>
<evidence type="ECO:0000313" key="2">
    <source>
        <dbReference type="Proteomes" id="UP001221413"/>
    </source>
</evidence>
<gene>
    <name evidence="1" type="ORF">Dda_6073</name>
</gene>
<protein>
    <submittedName>
        <fullName evidence="1">Uncharacterized protein</fullName>
    </submittedName>
</protein>
<proteinExistence type="predicted"/>
<sequence length="408" mass="46586">MATTAQPLPSNLLLLARQLVRFHADHNVTDAHRNLIPVVSIFQAHWLLEELSPQARRVHPEYFKEDEAEEEYPQHWLTIQGLQGALLSFDQLAAPMLQMWLPSVIFEPAGITGLRNNLRIEIKSTPDPDIETENLVRKAADIAFSLFSMHRSLNFLQNILQRTVADWNTLNIRPHVYQYFPTADTAARMSVLNFIRELKTRSFKIWIDSNKSLGGSDAETTRRLWTHPGSGLLSHQFRIDQPRLVPVTHDDYGAFRLAINEVTVKAARRAAAIAIDRHSSTEMRRVAINNWTNFLFIMAISIAHEFVHVFILMLNGGNPGTRTPLTVFGQMELHERYPGVNLTQADKDWIQQPDLNRIPNGLQYKISGESGSRWEELMFEGNLACYFSNSLLLPGWQREDSSGIPYLV</sequence>
<evidence type="ECO:0000313" key="1">
    <source>
        <dbReference type="EMBL" id="KAJ6259175.1"/>
    </source>
</evidence>
<organism evidence="1 2">
    <name type="scientific">Drechslerella dactyloides</name>
    <name type="common">Nematode-trapping fungus</name>
    <name type="synonym">Arthrobotrys dactyloides</name>
    <dbReference type="NCBI Taxonomy" id="74499"/>
    <lineage>
        <taxon>Eukaryota</taxon>
        <taxon>Fungi</taxon>
        <taxon>Dikarya</taxon>
        <taxon>Ascomycota</taxon>
        <taxon>Pezizomycotina</taxon>
        <taxon>Orbiliomycetes</taxon>
        <taxon>Orbiliales</taxon>
        <taxon>Orbiliaceae</taxon>
        <taxon>Drechslerella</taxon>
    </lineage>
</organism>
<reference evidence="1" key="1">
    <citation type="submission" date="2023-01" db="EMBL/GenBank/DDBJ databases">
        <title>The chitinases involved in constricting ring structure development in the nematode-trapping fungus Drechslerella dactyloides.</title>
        <authorList>
            <person name="Wang R."/>
            <person name="Zhang L."/>
            <person name="Tang P."/>
            <person name="Li S."/>
            <person name="Liang L."/>
        </authorList>
    </citation>
    <scope>NUCLEOTIDE SEQUENCE</scope>
    <source>
        <strain evidence="1">YMF1.00031</strain>
    </source>
</reference>
<name>A0AAD6IUX5_DREDA</name>
<keyword evidence="2" id="KW-1185">Reference proteome</keyword>
<accession>A0AAD6IUX5</accession>
<dbReference type="EMBL" id="JAQGDS010000007">
    <property type="protein sequence ID" value="KAJ6259175.1"/>
    <property type="molecule type" value="Genomic_DNA"/>
</dbReference>